<reference evidence="16" key="1">
    <citation type="submission" date="2023-07" db="EMBL/GenBank/DDBJ databases">
        <title>draft genome sequence of fig (Ficus carica).</title>
        <authorList>
            <person name="Takahashi T."/>
            <person name="Nishimura K."/>
        </authorList>
    </citation>
    <scope>NUCLEOTIDE SEQUENCE</scope>
</reference>
<keyword evidence="4" id="KW-0328">Glycosyltransferase</keyword>
<comment type="subcellular location">
    <subcellularLocation>
        <location evidence="9">Plastid</location>
        <location evidence="9">Chloroplast outer membrane</location>
    </subcellularLocation>
</comment>
<dbReference type="EMBL" id="BTGU01000110">
    <property type="protein sequence ID" value="GMN61352.1"/>
    <property type="molecule type" value="Genomic_DNA"/>
</dbReference>
<sequence length="574" mass="64422">MDRKRHIAIFTTASLPWMTGTAVNPLFRAAYLSKDGERKVTLVIPWLSLKDQELVYPNNIRFSSHVEQEAYVHQWLEERTGFKSDFAICFYPGKFATDKRSILAVGDISEIIPKEDSDVAILEEPEHLTWREKNGRLQAFLLKHVNTWVVGIYCHKVIRLSAATQDYPKSIICNVHGVNPKFLEIGKKKLEQQQNGDQAFTKGAYYIGKMVWSKGYKELLKLLRDHQKELIGLEVDLYGTGEDSDQVKEAAKKLELTVRVNPGCDHADPLFHDYKVFLNPSTTDVVCTTTAEALAMGKIVVCANHPSNDFFKQFPNCRTYNDSKDFVKVTCKALADEPAQLTDAQRHELSWEAATDRFLRAAELDHASRKNLSEFPSNKFMSASLNLGGKIEDLSAQAHHFVSGFEVSRRIFGAIPGSLQPDEEQRKELVLVVRGFGGPEIMVDANSSSSSKPDGRVFDVSCDDHEEDDSLEAGVRAGGEAVFYSPQYWGQPEDVLSRRCDQCGEVGNLACFSPSFRRWPQGAVSTSTDPRPSSHVVDPANPSCDRVIRRRKAPRCSRCGKLGHNCKSCRLPME</sequence>
<evidence type="ECO:0000313" key="17">
    <source>
        <dbReference type="Proteomes" id="UP001187192"/>
    </source>
</evidence>
<dbReference type="AlphaFoldDB" id="A0AA88DT57"/>
<dbReference type="GO" id="GO:0008270">
    <property type="term" value="F:zinc ion binding"/>
    <property type="evidence" value="ECO:0007669"/>
    <property type="project" value="UniProtKB-KW"/>
</dbReference>
<evidence type="ECO:0000256" key="6">
    <source>
        <dbReference type="ARBA" id="ARBA00022729"/>
    </source>
</evidence>
<protein>
    <recommendedName>
        <fullName evidence="12">Digalactosyldiacylglycerol synthase 2, chloroplastic</fullName>
        <ecNumber evidence="10">2.4.1.241</ecNumber>
    </recommendedName>
</protein>
<dbReference type="PANTHER" id="PTHR46132:SF1">
    <property type="entry name" value="DIGALACTOSYLDIACYLGLYCEROL SYNTHASE 2, CHLOROPLASTIC"/>
    <property type="match status" value="1"/>
</dbReference>
<keyword evidence="3" id="KW-0934">Plastid</keyword>
<evidence type="ECO:0000256" key="8">
    <source>
        <dbReference type="ARBA" id="ARBA00023136"/>
    </source>
</evidence>
<dbReference type="InterPro" id="IPR001296">
    <property type="entry name" value="Glyco_trans_1"/>
</dbReference>
<dbReference type="EMBL" id="BTGU01000109">
    <property type="protein sequence ID" value="GMN61289.1"/>
    <property type="molecule type" value="Genomic_DNA"/>
</dbReference>
<proteinExistence type="inferred from homology"/>
<keyword evidence="8" id="KW-0472">Membrane</keyword>
<evidence type="ECO:0000256" key="11">
    <source>
        <dbReference type="ARBA" id="ARBA00048651"/>
    </source>
</evidence>
<evidence type="ECO:0000259" key="14">
    <source>
        <dbReference type="PROSITE" id="PS50158"/>
    </source>
</evidence>
<dbReference type="InterPro" id="IPR001878">
    <property type="entry name" value="Znf_CCHC"/>
</dbReference>
<dbReference type="PROSITE" id="PS50158">
    <property type="entry name" value="ZF_CCHC"/>
    <property type="match status" value="1"/>
</dbReference>
<keyword evidence="17" id="KW-1185">Reference proteome</keyword>
<dbReference type="GO" id="GO:0009707">
    <property type="term" value="C:chloroplast outer membrane"/>
    <property type="evidence" value="ECO:0007669"/>
    <property type="project" value="UniProtKB-SubCell"/>
</dbReference>
<evidence type="ECO:0000256" key="13">
    <source>
        <dbReference type="PROSITE-ProRule" id="PRU00047"/>
    </source>
</evidence>
<dbReference type="Pfam" id="PF00534">
    <property type="entry name" value="Glycos_transf_1"/>
    <property type="match status" value="1"/>
</dbReference>
<keyword evidence="13" id="KW-0863">Zinc-finger</keyword>
<dbReference type="FunFam" id="3.40.50.2000:FF:000084">
    <property type="entry name" value="Digalactosyldiacylglycerol synthase 2 chloroplastic"/>
    <property type="match status" value="1"/>
</dbReference>
<dbReference type="GO" id="GO:0003676">
    <property type="term" value="F:nucleic acid binding"/>
    <property type="evidence" value="ECO:0007669"/>
    <property type="project" value="InterPro"/>
</dbReference>
<evidence type="ECO:0000256" key="5">
    <source>
        <dbReference type="ARBA" id="ARBA00022679"/>
    </source>
</evidence>
<dbReference type="CDD" id="cd01635">
    <property type="entry name" value="Glycosyltransferase_GTB-type"/>
    <property type="match status" value="1"/>
</dbReference>
<keyword evidence="5" id="KW-0808">Transferase</keyword>
<dbReference type="SUPFAM" id="SSF53756">
    <property type="entry name" value="UDP-Glycosyltransferase/glycogen phosphorylase"/>
    <property type="match status" value="1"/>
</dbReference>
<dbReference type="GO" id="GO:0046481">
    <property type="term" value="F:digalactosyldiacylglycerol synthase activity"/>
    <property type="evidence" value="ECO:0007669"/>
    <property type="project" value="UniProtKB-EC"/>
</dbReference>
<keyword evidence="7" id="KW-1002">Plastid outer membrane</keyword>
<dbReference type="EC" id="2.4.1.241" evidence="10"/>
<keyword evidence="2" id="KW-0150">Chloroplast</keyword>
<gene>
    <name evidence="15" type="ORF">TIFTF001_030378</name>
    <name evidence="16" type="ORF">TIFTF001_030441</name>
</gene>
<organism evidence="16 17">
    <name type="scientific">Ficus carica</name>
    <name type="common">Common fig</name>
    <dbReference type="NCBI Taxonomy" id="3494"/>
    <lineage>
        <taxon>Eukaryota</taxon>
        <taxon>Viridiplantae</taxon>
        <taxon>Streptophyta</taxon>
        <taxon>Embryophyta</taxon>
        <taxon>Tracheophyta</taxon>
        <taxon>Spermatophyta</taxon>
        <taxon>Magnoliopsida</taxon>
        <taxon>eudicotyledons</taxon>
        <taxon>Gunneridae</taxon>
        <taxon>Pentapetalae</taxon>
        <taxon>rosids</taxon>
        <taxon>fabids</taxon>
        <taxon>Rosales</taxon>
        <taxon>Moraceae</taxon>
        <taxon>Ficeae</taxon>
        <taxon>Ficus</taxon>
    </lineage>
</organism>
<dbReference type="GO" id="GO:0019375">
    <property type="term" value="P:galactolipid biosynthetic process"/>
    <property type="evidence" value="ECO:0007669"/>
    <property type="project" value="TreeGrafter"/>
</dbReference>
<evidence type="ECO:0000256" key="3">
    <source>
        <dbReference type="ARBA" id="ARBA00022640"/>
    </source>
</evidence>
<evidence type="ECO:0000256" key="2">
    <source>
        <dbReference type="ARBA" id="ARBA00022528"/>
    </source>
</evidence>
<comment type="similarity">
    <text evidence="1">Belongs to the glycosyltransferase group 1 family. Glycosyltransferase 4 subfamily.</text>
</comment>
<evidence type="ECO:0000256" key="9">
    <source>
        <dbReference type="ARBA" id="ARBA00024013"/>
    </source>
</evidence>
<name>A0AA88DT57_FICCA</name>
<dbReference type="Gene3D" id="3.40.50.2000">
    <property type="entry name" value="Glycogen Phosphorylase B"/>
    <property type="match status" value="1"/>
</dbReference>
<evidence type="ECO:0000256" key="1">
    <source>
        <dbReference type="ARBA" id="ARBA00009481"/>
    </source>
</evidence>
<feature type="domain" description="CCHC-type" evidence="14">
    <location>
        <begin position="555"/>
        <end position="570"/>
    </location>
</feature>
<keyword evidence="13" id="KW-0479">Metal-binding</keyword>
<keyword evidence="6" id="KW-0732">Signal</keyword>
<keyword evidence="13" id="KW-0862">Zinc</keyword>
<evidence type="ECO:0000256" key="12">
    <source>
        <dbReference type="ARBA" id="ARBA00071330"/>
    </source>
</evidence>
<comment type="catalytic activity">
    <reaction evidence="11">
        <text>a 1,2-diacyl-3-O-(beta-D-galactosyl)-sn-glycerol + UDP-alpha-D-galactose = a 1,2-diacyl-3-O-[alpha-D-galactosyl-(1-&gt;6)-beta-D-galactosyl]-sn-glycerol + UDP + H(+)</text>
        <dbReference type="Rhea" id="RHEA:10520"/>
        <dbReference type="ChEBI" id="CHEBI:15378"/>
        <dbReference type="ChEBI" id="CHEBI:17615"/>
        <dbReference type="ChEBI" id="CHEBI:28396"/>
        <dbReference type="ChEBI" id="CHEBI:58223"/>
        <dbReference type="ChEBI" id="CHEBI:66914"/>
        <dbReference type="EC" id="2.4.1.241"/>
    </reaction>
</comment>
<dbReference type="Proteomes" id="UP001187192">
    <property type="component" value="Unassembled WGS sequence"/>
</dbReference>
<evidence type="ECO:0000256" key="4">
    <source>
        <dbReference type="ARBA" id="ARBA00022676"/>
    </source>
</evidence>
<dbReference type="PANTHER" id="PTHR46132">
    <property type="entry name" value="DIGALACTOSYLDIACYLGLYCEROL SYNTHASE 2, CHLOROPLASTIC"/>
    <property type="match status" value="1"/>
</dbReference>
<evidence type="ECO:0000256" key="10">
    <source>
        <dbReference type="ARBA" id="ARBA00024055"/>
    </source>
</evidence>
<comment type="caution">
    <text evidence="16">The sequence shown here is derived from an EMBL/GenBank/DDBJ whole genome shotgun (WGS) entry which is preliminary data.</text>
</comment>
<evidence type="ECO:0000313" key="16">
    <source>
        <dbReference type="EMBL" id="GMN61352.1"/>
    </source>
</evidence>
<evidence type="ECO:0000256" key="7">
    <source>
        <dbReference type="ARBA" id="ARBA00022805"/>
    </source>
</evidence>
<evidence type="ECO:0000313" key="15">
    <source>
        <dbReference type="EMBL" id="GMN61289.1"/>
    </source>
</evidence>
<dbReference type="InterPro" id="IPR044525">
    <property type="entry name" value="DGDG1/2"/>
</dbReference>
<accession>A0AA88DT57</accession>